<proteinExistence type="predicted"/>
<organism evidence="2 3">
    <name type="scientific">Tritrichomonas foetus</name>
    <dbReference type="NCBI Taxonomy" id="1144522"/>
    <lineage>
        <taxon>Eukaryota</taxon>
        <taxon>Metamonada</taxon>
        <taxon>Parabasalia</taxon>
        <taxon>Tritrichomonadida</taxon>
        <taxon>Tritrichomonadidae</taxon>
        <taxon>Tritrichomonas</taxon>
    </lineage>
</organism>
<gene>
    <name evidence="2" type="ORF">TRFO_05411</name>
</gene>
<dbReference type="SMART" id="SM00239">
    <property type="entry name" value="C2"/>
    <property type="match status" value="1"/>
</dbReference>
<dbReference type="RefSeq" id="XP_068359880.1">
    <property type="nucleotide sequence ID" value="XM_068492475.1"/>
</dbReference>
<dbReference type="Gene3D" id="2.60.40.150">
    <property type="entry name" value="C2 domain"/>
    <property type="match status" value="1"/>
</dbReference>
<evidence type="ECO:0000259" key="1">
    <source>
        <dbReference type="PROSITE" id="PS50004"/>
    </source>
</evidence>
<dbReference type="SUPFAM" id="SSF49562">
    <property type="entry name" value="C2 domain (Calcium/lipid-binding domain, CaLB)"/>
    <property type="match status" value="1"/>
</dbReference>
<feature type="domain" description="C2" evidence="1">
    <location>
        <begin position="10"/>
        <end position="129"/>
    </location>
</feature>
<sequence>MIFLINFFRRITYFIPSLHLFIMYKFYVVRGINLPSADLNGKSDPFVKVYAKTAADTFYLGKTDVIKKTLNPVWDSELSKGYVCYSPLLKEIKLVVYDKDLIKNDKLGTVKIDPQYTQINFGQNQSFPLKTKRSCKGGEPMIEVNIQRYWDPSQFTPYDKFPVGFCKRIGFMLEFNPPLPPGVRNSNISFLAFDKEDGGLARRLPHISNFNDKGIKIKSPVVQFGPSGWSPIASINFEKLDTHFLTDIQFYYLPIVQVENYQGTVRLICFAMHNQNQFPISIIYYDDLPFNGSDIVSSTRAFHLKNGQKLLNLTILEFEQRPIARSSEYPSFYEFANRMKETILPPDTQFFRRLELDVDKSLTLNFASQFHGRPIPRNLVLYYDWQSTPGHPLDCGVQVFDINFKSLGHCHYHEPEAMNGCLKCLVDKNRYYDKFKYETLYVPIKLFDLPPEARFVSLALAGYDNNPWPLKHGGYFRIYDDNKFEFMNMTARYKGDVTGVNICVLWKMDNGDWAVLPMLKKFVHKGSDSGLQPHFKLMREFLKNSSYLREMAAIMNQY</sequence>
<dbReference type="OrthoDB" id="270970at2759"/>
<dbReference type="PANTHER" id="PTHR47800:SF5">
    <property type="entry name" value="FER-1-LIKE PROTEIN 6"/>
    <property type="match status" value="1"/>
</dbReference>
<dbReference type="GO" id="GO:0010628">
    <property type="term" value="P:positive regulation of gene expression"/>
    <property type="evidence" value="ECO:0007669"/>
    <property type="project" value="TreeGrafter"/>
</dbReference>
<accession>A0A1J4K762</accession>
<dbReference type="InterPro" id="IPR000008">
    <property type="entry name" value="C2_dom"/>
</dbReference>
<dbReference type="EMBL" id="MLAK01000716">
    <property type="protein sequence ID" value="OHT06744.1"/>
    <property type="molecule type" value="Genomic_DNA"/>
</dbReference>
<dbReference type="VEuPathDB" id="TrichDB:TRFO_05411"/>
<evidence type="ECO:0000313" key="3">
    <source>
        <dbReference type="Proteomes" id="UP000179807"/>
    </source>
</evidence>
<dbReference type="GeneID" id="94827179"/>
<dbReference type="PANTHER" id="PTHR47800">
    <property type="entry name" value="C2 DOMAIN-CONTAINING PROTEIN"/>
    <property type="match status" value="1"/>
</dbReference>
<protein>
    <recommendedName>
        <fullName evidence="1">C2 domain-containing protein</fullName>
    </recommendedName>
</protein>
<comment type="caution">
    <text evidence="2">The sequence shown here is derived from an EMBL/GenBank/DDBJ whole genome shotgun (WGS) entry which is preliminary data.</text>
</comment>
<name>A0A1J4K762_9EUKA</name>
<dbReference type="PROSITE" id="PS50004">
    <property type="entry name" value="C2"/>
    <property type="match status" value="1"/>
</dbReference>
<dbReference type="InterPro" id="IPR035892">
    <property type="entry name" value="C2_domain_sf"/>
</dbReference>
<reference evidence="2" key="1">
    <citation type="submission" date="2016-10" db="EMBL/GenBank/DDBJ databases">
        <authorList>
            <person name="Benchimol M."/>
            <person name="Almeida L.G."/>
            <person name="Vasconcelos A.T."/>
            <person name="Perreira-Neves A."/>
            <person name="Rosa I.A."/>
            <person name="Tasca T."/>
            <person name="Bogo M.R."/>
            <person name="de Souza W."/>
        </authorList>
    </citation>
    <scope>NUCLEOTIDE SEQUENCE [LARGE SCALE GENOMIC DNA]</scope>
    <source>
        <strain evidence="2">K</strain>
    </source>
</reference>
<dbReference type="Proteomes" id="UP000179807">
    <property type="component" value="Unassembled WGS sequence"/>
</dbReference>
<keyword evidence="3" id="KW-1185">Reference proteome</keyword>
<dbReference type="AlphaFoldDB" id="A0A1J4K762"/>
<dbReference type="Pfam" id="PF00168">
    <property type="entry name" value="C2"/>
    <property type="match status" value="1"/>
</dbReference>
<evidence type="ECO:0000313" key="2">
    <source>
        <dbReference type="EMBL" id="OHT06744.1"/>
    </source>
</evidence>